<dbReference type="InterPro" id="IPR006047">
    <property type="entry name" value="GH13_cat_dom"/>
</dbReference>
<proteinExistence type="inferred from homology"/>
<dbReference type="Pfam" id="PF00128">
    <property type="entry name" value="Alpha-amylase"/>
    <property type="match status" value="1"/>
</dbReference>
<dbReference type="FunFam" id="3.20.20.80:FF:000064">
    <property type="entry name" value="Oligo-1,6-glucosidase"/>
    <property type="match status" value="2"/>
</dbReference>
<comment type="caution">
    <text evidence="5">The sequence shown here is derived from an EMBL/GenBank/DDBJ whole genome shotgun (WGS) entry which is preliminary data.</text>
</comment>
<dbReference type="FunFam" id="2.60.40.1180:FF:000007">
    <property type="entry name" value="Sucrose isomerase"/>
    <property type="match status" value="1"/>
</dbReference>
<dbReference type="InterPro" id="IPR013780">
    <property type="entry name" value="Glyco_hydro_b"/>
</dbReference>
<keyword evidence="6" id="KW-1185">Reference proteome</keyword>
<dbReference type="GO" id="GO:0009313">
    <property type="term" value="P:oligosaccharide catabolic process"/>
    <property type="evidence" value="ECO:0007669"/>
    <property type="project" value="TreeGrafter"/>
</dbReference>
<comment type="similarity">
    <text evidence="1">Belongs to the glycosyl hydrolase 13 family.</text>
</comment>
<reference evidence="5 6" key="1">
    <citation type="submission" date="2018-03" db="EMBL/GenBank/DDBJ databases">
        <title>Genome sequence of Clostridium vincentii DSM 10228.</title>
        <authorList>
            <person name="Poehlein A."/>
            <person name="Daniel R."/>
        </authorList>
    </citation>
    <scope>NUCLEOTIDE SEQUENCE [LARGE SCALE GENOMIC DNA]</scope>
    <source>
        <strain evidence="5 6">DSM 10228</strain>
    </source>
</reference>
<dbReference type="EC" id="3.2.1.10" evidence="5"/>
<dbReference type="GO" id="GO:0004556">
    <property type="term" value="F:alpha-amylase activity"/>
    <property type="evidence" value="ECO:0007669"/>
    <property type="project" value="TreeGrafter"/>
</dbReference>
<organism evidence="5 6">
    <name type="scientific">Clostridium vincentii</name>
    <dbReference type="NCBI Taxonomy" id="52704"/>
    <lineage>
        <taxon>Bacteria</taxon>
        <taxon>Bacillati</taxon>
        <taxon>Bacillota</taxon>
        <taxon>Clostridia</taxon>
        <taxon>Eubacteriales</taxon>
        <taxon>Clostridiaceae</taxon>
        <taxon>Clostridium</taxon>
    </lineage>
</organism>
<keyword evidence="3 5" id="KW-0326">Glycosidase</keyword>
<dbReference type="InterPro" id="IPR056300">
    <property type="entry name" value="SusG-like_C"/>
</dbReference>
<accession>A0A2T0BFX1</accession>
<dbReference type="FunFam" id="3.90.400.10:FF:000002">
    <property type="entry name" value="Sucrose isomerase"/>
    <property type="match status" value="1"/>
</dbReference>
<dbReference type="GO" id="GO:0004574">
    <property type="term" value="F:oligo-1,6-glucosidase activity"/>
    <property type="evidence" value="ECO:0007669"/>
    <property type="project" value="UniProtKB-EC"/>
</dbReference>
<dbReference type="EMBL" id="PVXQ01000013">
    <property type="protein sequence ID" value="PRR82727.1"/>
    <property type="molecule type" value="Genomic_DNA"/>
</dbReference>
<evidence type="ECO:0000256" key="2">
    <source>
        <dbReference type="ARBA" id="ARBA00022801"/>
    </source>
</evidence>
<evidence type="ECO:0000256" key="3">
    <source>
        <dbReference type="ARBA" id="ARBA00023295"/>
    </source>
</evidence>
<dbReference type="Proteomes" id="UP000239471">
    <property type="component" value="Unassembled WGS sequence"/>
</dbReference>
<sequence>MNWQRELVAYQIYPRSFNDSNGDGIGDLQGVIEKLDYLKDLGIDLIWVSPIYKSPNDDNGYDISDYKDILQEFGSMEDFDNLLKEVHNRGMYLIMDLVINHTSDEHPWFSEAKSSKDNPKRDWYIWKKGKESIDGEDNVEPNNWESIFGGSAWEYDDNSDEYYLHLFSKKMPDLNWENQDMRNALYEMINWWIDKGIDGFRVDAISHIKKCDYDDMPNADNLRYVSSFDKQMNQPGIEILLEDLKEHTFDKYDRFTIAEASGVNKDDLKKWTGNENGKFSMIFQFEHMNLWENDNFKKPLLIDLKNILSRWQDTIYKDGWIALFLENHDLTRIVSKLGDEKKYWKESAKALALMYFMQMGTPFIYQGQEIGMTNADYNSINDFDDVVTLYKYKESIENGIPEGEALALVKATARDNSRTPMQWNSKDDGGFTTGTPWIKVNENYKRINVEDELKDDDSILNFYKEMIKIRKENRTLIYGKYNLILREHDKIYAYTRTLNNEKYIIITNLSEENVKFDYEEEKLKYKGLLLSNYKIYEHEDVTDFILRPYEARIYKL</sequence>
<name>A0A2T0BFX1_9CLOT</name>
<evidence type="ECO:0000313" key="6">
    <source>
        <dbReference type="Proteomes" id="UP000239471"/>
    </source>
</evidence>
<keyword evidence="2 5" id="KW-0378">Hydrolase</keyword>
<dbReference type="Gene3D" id="3.20.20.80">
    <property type="entry name" value="Glycosidases"/>
    <property type="match status" value="1"/>
</dbReference>
<dbReference type="PANTHER" id="PTHR10357">
    <property type="entry name" value="ALPHA-AMYLASE FAMILY MEMBER"/>
    <property type="match status" value="1"/>
</dbReference>
<protein>
    <submittedName>
        <fullName evidence="5">Oligo-1,6-glucosidase</fullName>
        <ecNumber evidence="5">3.2.1.10</ecNumber>
    </submittedName>
</protein>
<evidence type="ECO:0000256" key="1">
    <source>
        <dbReference type="ARBA" id="ARBA00008061"/>
    </source>
</evidence>
<dbReference type="InterPro" id="IPR017853">
    <property type="entry name" value="GH"/>
</dbReference>
<dbReference type="SMART" id="SM00642">
    <property type="entry name" value="Aamy"/>
    <property type="match status" value="1"/>
</dbReference>
<dbReference type="Gene3D" id="2.60.40.1180">
    <property type="entry name" value="Golgi alpha-mannosidase II"/>
    <property type="match status" value="1"/>
</dbReference>
<dbReference type="CDD" id="cd11333">
    <property type="entry name" value="AmyAc_SI_OligoGlu_DGase"/>
    <property type="match status" value="1"/>
</dbReference>
<dbReference type="InterPro" id="IPR045857">
    <property type="entry name" value="O16G_dom_2"/>
</dbReference>
<dbReference type="SUPFAM" id="SSF51011">
    <property type="entry name" value="Glycosyl hydrolase domain"/>
    <property type="match status" value="1"/>
</dbReference>
<gene>
    <name evidence="5" type="primary">malL</name>
    <name evidence="5" type="ORF">CLVI_15370</name>
</gene>
<dbReference type="SUPFAM" id="SSF51445">
    <property type="entry name" value="(Trans)glycosidases"/>
    <property type="match status" value="1"/>
</dbReference>
<dbReference type="Pfam" id="PF23915">
    <property type="entry name" value="SusG_C"/>
    <property type="match status" value="1"/>
</dbReference>
<dbReference type="Gene3D" id="3.90.400.10">
    <property type="entry name" value="Oligo-1,6-glucosidase, Domain 2"/>
    <property type="match status" value="1"/>
</dbReference>
<dbReference type="PANTHER" id="PTHR10357:SF178">
    <property type="entry name" value="OLIGO-1,6-GLUCOSIDASE 3-RELATED"/>
    <property type="match status" value="1"/>
</dbReference>
<dbReference type="OrthoDB" id="9805159at2"/>
<evidence type="ECO:0000313" key="5">
    <source>
        <dbReference type="EMBL" id="PRR82727.1"/>
    </source>
</evidence>
<evidence type="ECO:0000259" key="4">
    <source>
        <dbReference type="SMART" id="SM00642"/>
    </source>
</evidence>
<feature type="domain" description="Glycosyl hydrolase family 13 catalytic" evidence="4">
    <location>
        <begin position="11"/>
        <end position="418"/>
    </location>
</feature>
<dbReference type="AlphaFoldDB" id="A0A2T0BFX1"/>